<comment type="catalytic activity">
    <reaction evidence="1">
        <text>ATP + protein L-histidine = ADP + protein N-phospho-L-histidine.</text>
        <dbReference type="EC" id="2.7.13.3"/>
    </reaction>
</comment>
<dbReference type="PANTHER" id="PTHR24421">
    <property type="entry name" value="NITRATE/NITRITE SENSOR PROTEIN NARX-RELATED"/>
    <property type="match status" value="1"/>
</dbReference>
<feature type="transmembrane region" description="Helical" evidence="7">
    <location>
        <begin position="147"/>
        <end position="165"/>
    </location>
</feature>
<dbReference type="Gene3D" id="3.30.565.10">
    <property type="entry name" value="Histidine kinase-like ATPase, C-terminal domain"/>
    <property type="match status" value="1"/>
</dbReference>
<evidence type="ECO:0000313" key="9">
    <source>
        <dbReference type="EMBL" id="AHF09497.1"/>
    </source>
</evidence>
<evidence type="ECO:0000256" key="7">
    <source>
        <dbReference type="SAM" id="Phobius"/>
    </source>
</evidence>
<evidence type="ECO:0000256" key="4">
    <source>
        <dbReference type="ARBA" id="ARBA00022777"/>
    </source>
</evidence>
<organism evidence="9 10">
    <name type="scientific">Dehalobacter restrictus (strain DSM 9455 / PER-K23)</name>
    <dbReference type="NCBI Taxonomy" id="871738"/>
    <lineage>
        <taxon>Bacteria</taxon>
        <taxon>Bacillati</taxon>
        <taxon>Bacillota</taxon>
        <taxon>Clostridia</taxon>
        <taxon>Eubacteriales</taxon>
        <taxon>Desulfitobacteriaceae</taxon>
        <taxon>Dehalobacter</taxon>
    </lineage>
</organism>
<keyword evidence="7" id="KW-1133">Transmembrane helix</keyword>
<evidence type="ECO:0000313" key="10">
    <source>
        <dbReference type="Proteomes" id="UP000018934"/>
    </source>
</evidence>
<feature type="transmembrane region" description="Helical" evidence="7">
    <location>
        <begin position="301"/>
        <end position="324"/>
    </location>
</feature>
<keyword evidence="6" id="KW-0175">Coiled coil</keyword>
<feature type="transmembrane region" description="Helical" evidence="7">
    <location>
        <begin position="76"/>
        <end position="100"/>
    </location>
</feature>
<sequence>MHSIGFFSLSNLLVKLALFTMIISISFAVVNLIILKLSKDQAAKNEANIILLGLLIGFLPFFLFIALPTLCNSKQWVYTFMNSFFPELFIAVVPFSLYYVVVNKYLPDYRRIYEGFISQILSSVCLSFILLLTLYLLKIVPSITFEVYIELFFSIYILIACYHYLQVILSKLFKKSGFLQEKKSFKQRIEELNENLTSLIANDQILIEMTQNLEIDGIFLITDNVQFNNLNKAVGRFQENLDERKILEEYFNNHNKLDMETKVLPDDFPAEVFVPFSSNNSVCGVFFGHRFSKIKFIQSELSFLTLLAGQLVYQLLILIVINGLNKELIVLNERINDTKTISETEIENTIPPNFVYSLFANMNNQDRLIPKLLAGPYHYVLDQYSWLDYLQRKNLPESIKQQTMLKIGEIDQDIKLGILAKIDKRNPPLLDSSGLLPTIELWIQDFMREELALIILNTFGIENSNRFDKQIETVAFRFIEKGIVNALRYSESHVFKVDIILIKNILEIIISDNGKGFDVNELETWLISGAHSGLAVMKQRIESVGGQLKITSQINKGTTLKAIFQV</sequence>
<gene>
    <name evidence="9" type="ORF">DEHRE_04920</name>
</gene>
<dbReference type="InterPro" id="IPR003594">
    <property type="entry name" value="HATPase_dom"/>
</dbReference>
<evidence type="ECO:0000256" key="5">
    <source>
        <dbReference type="ARBA" id="ARBA00023012"/>
    </source>
</evidence>
<keyword evidence="7" id="KW-0812">Transmembrane</keyword>
<feature type="transmembrane region" description="Helical" evidence="7">
    <location>
        <begin position="12"/>
        <end position="35"/>
    </location>
</feature>
<dbReference type="SUPFAM" id="SSF55874">
    <property type="entry name" value="ATPase domain of HSP90 chaperone/DNA topoisomerase II/histidine kinase"/>
    <property type="match status" value="1"/>
</dbReference>
<dbReference type="InterPro" id="IPR036890">
    <property type="entry name" value="HATPase_C_sf"/>
</dbReference>
<keyword evidence="7" id="KW-0472">Membrane</keyword>
<reference evidence="9 10" key="1">
    <citation type="journal article" date="2013" name="Stand. Genomic Sci.">
        <title>Complete genome sequence of Dehalobacter restrictus PER-K23(T.).</title>
        <authorList>
            <person name="Kruse T."/>
            <person name="Maillard J."/>
            <person name="Goodwin L."/>
            <person name="Woyke T."/>
            <person name="Teshima H."/>
            <person name="Bruce D."/>
            <person name="Detter C."/>
            <person name="Tapia R."/>
            <person name="Han C."/>
            <person name="Huntemann M."/>
            <person name="Wei C.L."/>
            <person name="Han J."/>
            <person name="Chen A."/>
            <person name="Kyrpides N."/>
            <person name="Szeto E."/>
            <person name="Markowitz V."/>
            <person name="Ivanova N."/>
            <person name="Pagani I."/>
            <person name="Pati A."/>
            <person name="Pitluck S."/>
            <person name="Nolan M."/>
            <person name="Holliger C."/>
            <person name="Smidt H."/>
        </authorList>
    </citation>
    <scope>NUCLEOTIDE SEQUENCE [LARGE SCALE GENOMIC DNA]</scope>
    <source>
        <strain evidence="10">DSM 9455</strain>
    </source>
</reference>
<name>A0ABN4BUF8_DEHRP</name>
<dbReference type="EMBL" id="CP007033">
    <property type="protein sequence ID" value="AHF09497.1"/>
    <property type="molecule type" value="Genomic_DNA"/>
</dbReference>
<dbReference type="PANTHER" id="PTHR24421:SF10">
    <property type="entry name" value="NITRATE_NITRITE SENSOR PROTEIN NARQ"/>
    <property type="match status" value="1"/>
</dbReference>
<feature type="domain" description="Histidine kinase" evidence="8">
    <location>
        <begin position="477"/>
        <end position="566"/>
    </location>
</feature>
<dbReference type="InterPro" id="IPR005467">
    <property type="entry name" value="His_kinase_dom"/>
</dbReference>
<evidence type="ECO:0000256" key="1">
    <source>
        <dbReference type="ARBA" id="ARBA00000085"/>
    </source>
</evidence>
<feature type="transmembrane region" description="Helical" evidence="7">
    <location>
        <begin position="112"/>
        <end position="135"/>
    </location>
</feature>
<dbReference type="PROSITE" id="PS50109">
    <property type="entry name" value="HIS_KIN"/>
    <property type="match status" value="1"/>
</dbReference>
<dbReference type="InterPro" id="IPR050482">
    <property type="entry name" value="Sensor_HK_TwoCompSys"/>
</dbReference>
<dbReference type="Proteomes" id="UP000018934">
    <property type="component" value="Chromosome"/>
</dbReference>
<evidence type="ECO:0000259" key="8">
    <source>
        <dbReference type="PROSITE" id="PS50109"/>
    </source>
</evidence>
<proteinExistence type="predicted"/>
<feature type="transmembrane region" description="Helical" evidence="7">
    <location>
        <begin position="47"/>
        <end position="70"/>
    </location>
</feature>
<protein>
    <recommendedName>
        <fullName evidence="2">histidine kinase</fullName>
        <ecNumber evidence="2">2.7.13.3</ecNumber>
    </recommendedName>
</protein>
<dbReference type="EC" id="2.7.13.3" evidence="2"/>
<evidence type="ECO:0000256" key="3">
    <source>
        <dbReference type="ARBA" id="ARBA00022679"/>
    </source>
</evidence>
<keyword evidence="5" id="KW-0902">Two-component regulatory system</keyword>
<dbReference type="GO" id="GO:0016301">
    <property type="term" value="F:kinase activity"/>
    <property type="evidence" value="ECO:0007669"/>
    <property type="project" value="UniProtKB-KW"/>
</dbReference>
<keyword evidence="3" id="KW-0808">Transferase</keyword>
<evidence type="ECO:0000256" key="2">
    <source>
        <dbReference type="ARBA" id="ARBA00012438"/>
    </source>
</evidence>
<accession>A0ABN4BUF8</accession>
<feature type="coiled-coil region" evidence="6">
    <location>
        <begin position="175"/>
        <end position="202"/>
    </location>
</feature>
<evidence type="ECO:0000256" key="6">
    <source>
        <dbReference type="SAM" id="Coils"/>
    </source>
</evidence>
<dbReference type="Pfam" id="PF02518">
    <property type="entry name" value="HATPase_c"/>
    <property type="match status" value="1"/>
</dbReference>
<keyword evidence="10" id="KW-1185">Reference proteome</keyword>
<keyword evidence="4 9" id="KW-0418">Kinase</keyword>